<dbReference type="OrthoDB" id="5654137at2"/>
<dbReference type="RefSeq" id="WP_133138381.1">
    <property type="nucleotide sequence ID" value="NZ_CAAAIP010000011.1"/>
</dbReference>
<reference evidence="1 2" key="1">
    <citation type="submission" date="2015-11" db="EMBL/GenBank/DDBJ databases">
        <title>Genomic analysis of 38 Legionella species identifies large and diverse effector repertoires.</title>
        <authorList>
            <person name="Burstein D."/>
            <person name="Amaro F."/>
            <person name="Zusman T."/>
            <person name="Lifshitz Z."/>
            <person name="Cohen O."/>
            <person name="Gilbert J.A."/>
            <person name="Pupko T."/>
            <person name="Shuman H.A."/>
            <person name="Segal G."/>
        </authorList>
    </citation>
    <scope>NUCLEOTIDE SEQUENCE [LARGE SCALE GENOMIC DNA]</scope>
    <source>
        <strain evidence="1 2">ATCC 49180</strain>
    </source>
</reference>
<dbReference type="EMBL" id="LNZA01000001">
    <property type="protein sequence ID" value="KTD72430.1"/>
    <property type="molecule type" value="Genomic_DNA"/>
</dbReference>
<protein>
    <submittedName>
        <fullName evidence="1">Ankyrin repeat-containing protein</fullName>
    </submittedName>
</protein>
<evidence type="ECO:0000313" key="2">
    <source>
        <dbReference type="Proteomes" id="UP000054693"/>
    </source>
</evidence>
<sequence>MKQRVDQNLVIDRLNQYLKWHNMPVRMNNEGVCNGLATMYAKYVLEGKENQFFKILEQIAKKNPESAMESDINQFVYDVVLTLFPEQFDKELTQTSSMRALTINNKPLQSSFDLAISTSDNNWVEIFDTLALQQDEVMRIGGTMHAVSVRRKDNKYVVYDPNYSSGTKEFASAKELIAELHNKVLRYQNGGALGMTISIMRHPENNEPRNFPKVSEIYDCYLTQENINDVAVSHFGGVFNTLEKAAEINDAAAINHLLGIGAKDKDHQAARIAVTYNNPDALTALLGTNKDSTTFATLFIDALAHGREKIYDTLFSLKKALPFNNSFPVIQAAAKGGNPSLLRKVINYYGVSGLESDVLHKVIPDAIYSGNTECVKVLVEQLAIKKQPLSDEKKMEYLLESIKHNQTYMVAYFIKNIPQEYLKTISMSVTAVGRTDLYLLRQLQTHGVTFSETAKAVLDKKEHQPIKLSLKFGILLHKFTDLRLSGISYDHSHFKEIKDKLSATKNELEEKQKGENEVLSRKTF</sequence>
<accession>A0A0W0ZTX6</accession>
<dbReference type="Proteomes" id="UP000054693">
    <property type="component" value="Unassembled WGS sequence"/>
</dbReference>
<keyword evidence="2" id="KW-1185">Reference proteome</keyword>
<dbReference type="AlphaFoldDB" id="A0A0W0ZTX6"/>
<dbReference type="Gene3D" id="1.25.40.20">
    <property type="entry name" value="Ankyrin repeat-containing domain"/>
    <property type="match status" value="1"/>
</dbReference>
<dbReference type="PATRIC" id="fig|40335.7.peg.286"/>
<comment type="caution">
    <text evidence="1">The sequence shown here is derived from an EMBL/GenBank/DDBJ whole genome shotgun (WGS) entry which is preliminary data.</text>
</comment>
<dbReference type="SUPFAM" id="SSF48403">
    <property type="entry name" value="Ankyrin repeat"/>
    <property type="match status" value="1"/>
</dbReference>
<gene>
    <name evidence="1" type="ORF">Ltuc_0277</name>
</gene>
<name>A0A0W0ZTX6_9GAMM</name>
<dbReference type="InterPro" id="IPR036770">
    <property type="entry name" value="Ankyrin_rpt-contain_sf"/>
</dbReference>
<proteinExistence type="predicted"/>
<organism evidence="1 2">
    <name type="scientific">Legionella tucsonensis</name>
    <dbReference type="NCBI Taxonomy" id="40335"/>
    <lineage>
        <taxon>Bacteria</taxon>
        <taxon>Pseudomonadati</taxon>
        <taxon>Pseudomonadota</taxon>
        <taxon>Gammaproteobacteria</taxon>
        <taxon>Legionellales</taxon>
        <taxon>Legionellaceae</taxon>
        <taxon>Legionella</taxon>
    </lineage>
</organism>
<evidence type="ECO:0000313" key="1">
    <source>
        <dbReference type="EMBL" id="KTD72430.1"/>
    </source>
</evidence>